<keyword evidence="6" id="KW-0812">Transmembrane</keyword>
<dbReference type="InterPro" id="IPR050428">
    <property type="entry name" value="TCS_sensor_his_kinase"/>
</dbReference>
<evidence type="ECO:0000259" key="8">
    <source>
        <dbReference type="Pfam" id="PF08376"/>
    </source>
</evidence>
<feature type="domain" description="Histidine kinase/HSP90-like ATPase" evidence="7">
    <location>
        <begin position="530"/>
        <end position="632"/>
    </location>
</feature>
<evidence type="ECO:0000313" key="9">
    <source>
        <dbReference type="EMBL" id="SDG40545.1"/>
    </source>
</evidence>
<protein>
    <recommendedName>
        <fullName evidence="2">histidine kinase</fullName>
        <ecNumber evidence="2">2.7.13.3</ecNumber>
    </recommendedName>
</protein>
<dbReference type="GO" id="GO:0000160">
    <property type="term" value="P:phosphorelay signal transduction system"/>
    <property type="evidence" value="ECO:0007669"/>
    <property type="project" value="TreeGrafter"/>
</dbReference>
<dbReference type="Proteomes" id="UP000198923">
    <property type="component" value="Unassembled WGS sequence"/>
</dbReference>
<keyword evidence="6" id="KW-0472">Membrane</keyword>
<evidence type="ECO:0000256" key="1">
    <source>
        <dbReference type="ARBA" id="ARBA00000085"/>
    </source>
</evidence>
<keyword evidence="5" id="KW-0418">Kinase</keyword>
<dbReference type="PANTHER" id="PTHR45436:SF5">
    <property type="entry name" value="SENSOR HISTIDINE KINASE TRCS"/>
    <property type="match status" value="1"/>
</dbReference>
<keyword evidence="4" id="KW-0808">Transferase</keyword>
<dbReference type="InterPro" id="IPR036890">
    <property type="entry name" value="HATPase_C_sf"/>
</dbReference>
<accession>A0A1G7TYT5</accession>
<feature type="transmembrane region" description="Helical" evidence="6">
    <location>
        <begin position="305"/>
        <end position="328"/>
    </location>
</feature>
<organism evidence="9 10">
    <name type="scientific">Sinosporangium album</name>
    <dbReference type="NCBI Taxonomy" id="504805"/>
    <lineage>
        <taxon>Bacteria</taxon>
        <taxon>Bacillati</taxon>
        <taxon>Actinomycetota</taxon>
        <taxon>Actinomycetes</taxon>
        <taxon>Streptosporangiales</taxon>
        <taxon>Streptosporangiaceae</taxon>
        <taxon>Sinosporangium</taxon>
    </lineage>
</organism>
<evidence type="ECO:0000256" key="5">
    <source>
        <dbReference type="ARBA" id="ARBA00022777"/>
    </source>
</evidence>
<dbReference type="EC" id="2.7.13.3" evidence="2"/>
<evidence type="ECO:0000256" key="2">
    <source>
        <dbReference type="ARBA" id="ARBA00012438"/>
    </source>
</evidence>
<dbReference type="GO" id="GO:0005886">
    <property type="term" value="C:plasma membrane"/>
    <property type="evidence" value="ECO:0007669"/>
    <property type="project" value="TreeGrafter"/>
</dbReference>
<comment type="catalytic activity">
    <reaction evidence="1">
        <text>ATP + protein L-histidine = ADP + protein N-phospho-L-histidine.</text>
        <dbReference type="EC" id="2.7.13.3"/>
    </reaction>
</comment>
<evidence type="ECO:0000259" key="7">
    <source>
        <dbReference type="Pfam" id="PF02518"/>
    </source>
</evidence>
<dbReference type="InterPro" id="IPR013587">
    <property type="entry name" value="Nitrate/nitrite_sensing"/>
</dbReference>
<dbReference type="OrthoDB" id="3845898at2"/>
<feature type="domain" description="Nitrate/nitrite sensing protein" evidence="8">
    <location>
        <begin position="58"/>
        <end position="277"/>
    </location>
</feature>
<dbReference type="Pfam" id="PF08376">
    <property type="entry name" value="NIT"/>
    <property type="match status" value="1"/>
</dbReference>
<feature type="transmembrane region" description="Helical" evidence="6">
    <location>
        <begin position="12"/>
        <end position="33"/>
    </location>
</feature>
<gene>
    <name evidence="9" type="ORF">SAMN05421505_10424</name>
</gene>
<dbReference type="GO" id="GO:0004673">
    <property type="term" value="F:protein histidine kinase activity"/>
    <property type="evidence" value="ECO:0007669"/>
    <property type="project" value="UniProtKB-EC"/>
</dbReference>
<dbReference type="RefSeq" id="WP_093168792.1">
    <property type="nucleotide sequence ID" value="NZ_FNCN01000004.1"/>
</dbReference>
<keyword evidence="6" id="KW-1133">Transmembrane helix</keyword>
<dbReference type="InterPro" id="IPR003594">
    <property type="entry name" value="HATPase_dom"/>
</dbReference>
<keyword evidence="3" id="KW-0597">Phosphoprotein</keyword>
<dbReference type="PANTHER" id="PTHR45436">
    <property type="entry name" value="SENSOR HISTIDINE KINASE YKOH"/>
    <property type="match status" value="1"/>
</dbReference>
<evidence type="ECO:0000256" key="3">
    <source>
        <dbReference type="ARBA" id="ARBA00022553"/>
    </source>
</evidence>
<dbReference type="Pfam" id="PF02518">
    <property type="entry name" value="HATPase_c"/>
    <property type="match status" value="1"/>
</dbReference>
<name>A0A1G7TYT5_9ACTN</name>
<dbReference type="AlphaFoldDB" id="A0A1G7TYT5"/>
<sequence>MLTGGRPIHVKIILLLAVPITSLIALWIFAAGLTGSDGLRLLEINTVVNTVSMPSEQAVIQIQHERLTSVRFLRPGQSPDELHVQRAKTDKAVAEFTRLASGDDAREAVSPETRTQLTTLLRELQRLPEIRRQVDGRNVDSLEVIDFYSGIVDSGFRMYDKMILVPDLHLYRQAKAVTTLGEAKEILSRERALITGAVAAGRVTPSERDAFTRMSATRRFLYGQAISALDAEIRGPYEKLYASSLYNRFAVIENRLRNTGPGESLPPQSILWPAEVTGLWTAVERNQAEAVQHIVVRVTPAAVTILVQIGIAGGVGLIAVVLSVVVTLRFRKRLVGELAGLRDAARELADVKLTALVERLRNSKNATPGPNAAPDAGADIAVPLDVKTDTLEIRGILHAFDSVQKTAVDAAVDQARLRNGVSKVFVNLARRNQSLLHRQLSQLDAMEKATDDPDALQDLFSIDHLTTRMRRHAESLIILSGASPGRGWRNPIPVVDVVRAALAEIEEYARVQVMHTPRVSLAGSAVADTIHLIAELAENATLFSPSQTKVDLRSSVDDTGLLVEIEDRGLGIGPVELYEINTRLTDVPEFDLAESDKLGLFVVARLAARHNIRVALNASPFGGINATVHIPADLIVHPPTAVPALTSAKD</sequence>
<dbReference type="Gene3D" id="3.30.565.10">
    <property type="entry name" value="Histidine kinase-like ATPase, C-terminal domain"/>
    <property type="match status" value="1"/>
</dbReference>
<reference evidence="9 10" key="1">
    <citation type="submission" date="2016-10" db="EMBL/GenBank/DDBJ databases">
        <authorList>
            <person name="de Groot N.N."/>
        </authorList>
    </citation>
    <scope>NUCLEOTIDE SEQUENCE [LARGE SCALE GENOMIC DNA]</scope>
    <source>
        <strain evidence="9 10">CPCC 201354</strain>
    </source>
</reference>
<dbReference type="EMBL" id="FNCN01000004">
    <property type="protein sequence ID" value="SDG40545.1"/>
    <property type="molecule type" value="Genomic_DNA"/>
</dbReference>
<evidence type="ECO:0000256" key="6">
    <source>
        <dbReference type="SAM" id="Phobius"/>
    </source>
</evidence>
<proteinExistence type="predicted"/>
<evidence type="ECO:0000256" key="4">
    <source>
        <dbReference type="ARBA" id="ARBA00022679"/>
    </source>
</evidence>
<evidence type="ECO:0000313" key="10">
    <source>
        <dbReference type="Proteomes" id="UP000198923"/>
    </source>
</evidence>
<dbReference type="SUPFAM" id="SSF55874">
    <property type="entry name" value="ATPase domain of HSP90 chaperone/DNA topoisomerase II/histidine kinase"/>
    <property type="match status" value="1"/>
</dbReference>
<dbReference type="STRING" id="504805.SAMN05421505_10424"/>
<keyword evidence="10" id="KW-1185">Reference proteome</keyword>